<keyword evidence="2" id="KW-1185">Reference proteome</keyword>
<dbReference type="Proteomes" id="UP000184041">
    <property type="component" value="Unassembled WGS sequence"/>
</dbReference>
<gene>
    <name evidence="1" type="ORF">SAMN05443144_11114</name>
</gene>
<proteinExistence type="predicted"/>
<dbReference type="OrthoDB" id="1523437at2"/>
<protein>
    <recommendedName>
        <fullName evidence="3">Oxidoreductase family, NAD-binding Rossmann fold</fullName>
    </recommendedName>
</protein>
<organism evidence="1 2">
    <name type="scientific">Fodinibius roseus</name>
    <dbReference type="NCBI Taxonomy" id="1194090"/>
    <lineage>
        <taxon>Bacteria</taxon>
        <taxon>Pseudomonadati</taxon>
        <taxon>Balneolota</taxon>
        <taxon>Balneolia</taxon>
        <taxon>Balneolales</taxon>
        <taxon>Balneolaceae</taxon>
        <taxon>Fodinibius</taxon>
    </lineage>
</organism>
<sequence length="282" mass="32112">MKIGIIGSAERAIAWEKHLRTHQSVSEVTIAAKLNAIGSVDACFLLDDTKNRLRRLLEIVKKGIHAFLIGPLPTRNTQLVEKVYHAAEEANIQLQFSHWPTLAPASKWMAKKIIKPSFVQVVREITHAQSMESDFSFDYFWINELAFSLRWINGAVHHIELKSVELNSRKPHVLHLFVRFDSGATANIYVNTASLATNHHRLAADQHYLADCDVTEQSVRLGEENESGHLFFNRQSFDASKSAELAAMEFIKSIQLKRPTIYNGYHLMELNKTLDKIDRRLG</sequence>
<evidence type="ECO:0008006" key="3">
    <source>
        <dbReference type="Google" id="ProtNLM"/>
    </source>
</evidence>
<dbReference type="RefSeq" id="WP_073063911.1">
    <property type="nucleotide sequence ID" value="NZ_FQUS01000011.1"/>
</dbReference>
<dbReference type="STRING" id="1194090.SAMN05443144_11114"/>
<name>A0A1M5D6H9_9BACT</name>
<evidence type="ECO:0000313" key="1">
    <source>
        <dbReference type="EMBL" id="SHF62649.1"/>
    </source>
</evidence>
<dbReference type="AlphaFoldDB" id="A0A1M5D6H9"/>
<accession>A0A1M5D6H9</accession>
<dbReference type="EMBL" id="FQUS01000011">
    <property type="protein sequence ID" value="SHF62649.1"/>
    <property type="molecule type" value="Genomic_DNA"/>
</dbReference>
<evidence type="ECO:0000313" key="2">
    <source>
        <dbReference type="Proteomes" id="UP000184041"/>
    </source>
</evidence>
<reference evidence="1 2" key="1">
    <citation type="submission" date="2016-11" db="EMBL/GenBank/DDBJ databases">
        <authorList>
            <person name="Jaros S."/>
            <person name="Januszkiewicz K."/>
            <person name="Wedrychowicz H."/>
        </authorList>
    </citation>
    <scope>NUCLEOTIDE SEQUENCE [LARGE SCALE GENOMIC DNA]</scope>
    <source>
        <strain evidence="1 2">DSM 21986</strain>
    </source>
</reference>